<dbReference type="Pfam" id="PF00535">
    <property type="entry name" value="Glycos_transf_2"/>
    <property type="match status" value="1"/>
</dbReference>
<dbReference type="CDD" id="cd00761">
    <property type="entry name" value="Glyco_tranf_GTA_type"/>
    <property type="match status" value="1"/>
</dbReference>
<dbReference type="GO" id="GO:0099621">
    <property type="term" value="F:undecaprenyl-phosphate 4-deoxy-4-formamido-L-arabinose transferase activity"/>
    <property type="evidence" value="ECO:0007669"/>
    <property type="project" value="UniProtKB-EC"/>
</dbReference>
<dbReference type="Gene3D" id="3.90.550.10">
    <property type="entry name" value="Spore Coat Polysaccharide Biosynthesis Protein SpsA, Chain A"/>
    <property type="match status" value="1"/>
</dbReference>
<proteinExistence type="predicted"/>
<reference evidence="4" key="1">
    <citation type="submission" date="2019-08" db="EMBL/GenBank/DDBJ databases">
        <authorList>
            <person name="Kucharzyk K."/>
            <person name="Murdoch R.W."/>
            <person name="Higgins S."/>
            <person name="Loffler F."/>
        </authorList>
    </citation>
    <scope>NUCLEOTIDE SEQUENCE</scope>
</reference>
<comment type="caution">
    <text evidence="4">The sequence shown here is derived from an EMBL/GenBank/DDBJ whole genome shotgun (WGS) entry which is preliminary data.</text>
</comment>
<evidence type="ECO:0000313" key="4">
    <source>
        <dbReference type="EMBL" id="MPM65691.1"/>
    </source>
</evidence>
<dbReference type="EMBL" id="VSSQ01020659">
    <property type="protein sequence ID" value="MPM65691.1"/>
    <property type="molecule type" value="Genomic_DNA"/>
</dbReference>
<sequence length="344" mass="40007">MDLVSIIVPVYNSEKYINRCMDSLINQTYKNIEIIAIDDGSKDNSLEILNQYATKDKRIKVFYQINQGPSVARNTGLDKSSGSYVMFVDIDDYIDLDMARLLITDIDEKKSTLVLCDNSEVWLDKIDKRKILDDNNANVSKSKVIKLIASGRAGLVCGKLFSKNIIEKYNIRFDKNVKMCEDQIFFLNISIHCKKFIYVPKSLYYYDRRNENSITVKYQKNAIDNQIYVINNIKEILNKSDLDNDEINLIINNRYMSAINYCISNEILDMKISNIKSKISNIRYIIQNNKSKEDVENILPSNIRERIIIKAFKRNSYVTLASKYYALDRIISPLKRKIRKSINT</sequence>
<dbReference type="PANTHER" id="PTHR22916:SF51">
    <property type="entry name" value="GLYCOSYLTRANSFERASE EPSH-RELATED"/>
    <property type="match status" value="1"/>
</dbReference>
<evidence type="ECO:0000256" key="2">
    <source>
        <dbReference type="ARBA" id="ARBA00022679"/>
    </source>
</evidence>
<evidence type="ECO:0000259" key="3">
    <source>
        <dbReference type="Pfam" id="PF00535"/>
    </source>
</evidence>
<evidence type="ECO:0000256" key="1">
    <source>
        <dbReference type="ARBA" id="ARBA00022676"/>
    </source>
</evidence>
<dbReference type="PANTHER" id="PTHR22916">
    <property type="entry name" value="GLYCOSYLTRANSFERASE"/>
    <property type="match status" value="1"/>
</dbReference>
<protein>
    <submittedName>
        <fullName evidence="4">Undecaprenyl-phosphate 4-deoxy-4-formamido-L-arabinose transferase</fullName>
        <ecNumber evidence="4">2.4.2.53</ecNumber>
    </submittedName>
</protein>
<organism evidence="4">
    <name type="scientific">bioreactor metagenome</name>
    <dbReference type="NCBI Taxonomy" id="1076179"/>
    <lineage>
        <taxon>unclassified sequences</taxon>
        <taxon>metagenomes</taxon>
        <taxon>ecological metagenomes</taxon>
    </lineage>
</organism>
<dbReference type="InterPro" id="IPR029044">
    <property type="entry name" value="Nucleotide-diphossugar_trans"/>
</dbReference>
<feature type="domain" description="Glycosyltransferase 2-like" evidence="3">
    <location>
        <begin position="5"/>
        <end position="116"/>
    </location>
</feature>
<keyword evidence="2 4" id="KW-0808">Transferase</keyword>
<dbReference type="EC" id="2.4.2.53" evidence="4"/>
<dbReference type="SUPFAM" id="SSF53448">
    <property type="entry name" value="Nucleotide-diphospho-sugar transferases"/>
    <property type="match status" value="1"/>
</dbReference>
<accession>A0A645BMD4</accession>
<dbReference type="InterPro" id="IPR001173">
    <property type="entry name" value="Glyco_trans_2-like"/>
</dbReference>
<keyword evidence="1 4" id="KW-0328">Glycosyltransferase</keyword>
<gene>
    <name evidence="4" type="primary">arnC_51</name>
    <name evidence="4" type="ORF">SDC9_112588</name>
</gene>
<dbReference type="AlphaFoldDB" id="A0A645BMD4"/>
<name>A0A645BMD4_9ZZZZ</name>